<evidence type="ECO:0008006" key="3">
    <source>
        <dbReference type="Google" id="ProtNLM"/>
    </source>
</evidence>
<organism evidence="1 2">
    <name type="scientific">Escherichia coli</name>
    <dbReference type="NCBI Taxonomy" id="562"/>
    <lineage>
        <taxon>Bacteria</taxon>
        <taxon>Pseudomonadati</taxon>
        <taxon>Pseudomonadota</taxon>
        <taxon>Gammaproteobacteria</taxon>
        <taxon>Enterobacterales</taxon>
        <taxon>Enterobacteriaceae</taxon>
        <taxon>Escherichia</taxon>
    </lineage>
</organism>
<sequence>MRVLLRPVLVPELGLVIVKPGRESMPVFHNTRVLVEPEPKSMRNLPSGVVPAVRQPLAEDKSLLPFFSDEYRCVDSIGRLRVIRAAGGAGALSDWLLRHVKSCQWPHGDYHHSETVIHRYGTGAMVLCWHCDNQLRDQTSESLGQLAHQNLFAWMIDVIRHAMNGSQERELSLAELSWWAVRNQVADALPEAVLRRSLGLRAEKIRSMYRESDIVPGEQTATSILKQRTKNLAPLPHAHQQNPPPDRKRRWSALPLIRSHRLSISSARNHNGKRCLYTRVG</sequence>
<dbReference type="AlphaFoldDB" id="A0A8S0FVD7"/>
<proteinExistence type="predicted"/>
<dbReference type="Proteomes" id="UP000467488">
    <property type="component" value="Chromosome"/>
</dbReference>
<reference evidence="1 2" key="1">
    <citation type="submission" date="2020-01" db="EMBL/GenBank/DDBJ databases">
        <title>Dynamics of blaIMP-6 dissemination in carbapenem resistant Enterobacteriacea isolated from regional surveillance in Osaka, Japan.</title>
        <authorList>
            <person name="Abe R."/>
            <person name="Akeda Y."/>
            <person name="Sugawara Y."/>
            <person name="Yamamoto N."/>
            <person name="Tomono K."/>
            <person name="Takeuchi D."/>
            <person name="Kawahara R."/>
            <person name="Hamada S."/>
        </authorList>
    </citation>
    <scope>NUCLEOTIDE SEQUENCE [LARGE SCALE GENOMIC DNA]</scope>
    <source>
        <strain evidence="1 2">E300</strain>
    </source>
</reference>
<evidence type="ECO:0000313" key="2">
    <source>
        <dbReference type="Proteomes" id="UP000467488"/>
    </source>
</evidence>
<protein>
    <recommendedName>
        <fullName evidence="3">DUF968 domain-containing protein</fullName>
    </recommendedName>
</protein>
<dbReference type="EMBL" id="AP022360">
    <property type="protein sequence ID" value="BBU84277.1"/>
    <property type="molecule type" value="Genomic_DNA"/>
</dbReference>
<dbReference type="Pfam" id="PF06147">
    <property type="entry name" value="DUF968"/>
    <property type="match status" value="1"/>
</dbReference>
<evidence type="ECO:0000313" key="1">
    <source>
        <dbReference type="EMBL" id="BBU84277.1"/>
    </source>
</evidence>
<gene>
    <name evidence="1" type="ORF">EIMP300_56770</name>
</gene>
<dbReference type="InterPro" id="IPR010373">
    <property type="entry name" value="DUF968"/>
</dbReference>
<name>A0A8S0FVD7_ECOLX</name>
<accession>A0A8S0FVD7</accession>